<feature type="domain" description="Probable transposase IS891/IS1136/IS1341" evidence="6">
    <location>
        <begin position="2"/>
        <end position="123"/>
    </location>
</feature>
<sequence>MHVCIEIPQAKEAPGEYQATVDLGEIHLAAVTTNTGQAMIVTGRGIRSLKRQRQQQIGKVAKKQSRCTKSSRRWKKRQRAKNKQCRRAERRIRDLRHKATRKVIDFCVQHQVGTLFIGNPHGVRNKKSGGYHNQRMALWEYGKDRDYLTHKAKAAHIMSFTGSERGTSSQCPVCGHKHKPKGRNWACRACQFSGHRDLVGSINMHRLAYGTQVRFPRSFTYLRPGKSRSRSSRADTPQRCLSKTQAQPRLAEMVSSEIGHPSERASKPVCVYATGVSPT</sequence>
<feature type="region of interest" description="Disordered" evidence="5">
    <location>
        <begin position="65"/>
        <end position="88"/>
    </location>
</feature>
<name>A0ABQ3V0M7_9CHLR</name>
<evidence type="ECO:0000256" key="1">
    <source>
        <dbReference type="ARBA" id="ARBA00008761"/>
    </source>
</evidence>
<feature type="region of interest" description="Disordered" evidence="5">
    <location>
        <begin position="222"/>
        <end position="263"/>
    </location>
</feature>
<evidence type="ECO:0000256" key="2">
    <source>
        <dbReference type="ARBA" id="ARBA00022578"/>
    </source>
</evidence>
<evidence type="ECO:0000256" key="5">
    <source>
        <dbReference type="SAM" id="MobiDB-lite"/>
    </source>
</evidence>
<evidence type="ECO:0000256" key="3">
    <source>
        <dbReference type="ARBA" id="ARBA00023125"/>
    </source>
</evidence>
<comment type="similarity">
    <text evidence="1">In the C-terminal section; belongs to the transposase 35 family.</text>
</comment>
<protein>
    <recommendedName>
        <fullName evidence="10">Transposase</fullName>
    </recommendedName>
</protein>
<evidence type="ECO:0000256" key="4">
    <source>
        <dbReference type="ARBA" id="ARBA00023172"/>
    </source>
</evidence>
<keyword evidence="2" id="KW-0815">Transposition</keyword>
<organism evidence="8 9">
    <name type="scientific">Ktedonobacter robiniae</name>
    <dbReference type="NCBI Taxonomy" id="2778365"/>
    <lineage>
        <taxon>Bacteria</taxon>
        <taxon>Bacillati</taxon>
        <taxon>Chloroflexota</taxon>
        <taxon>Ktedonobacteria</taxon>
        <taxon>Ktedonobacterales</taxon>
        <taxon>Ktedonobacteraceae</taxon>
        <taxon>Ktedonobacter</taxon>
    </lineage>
</organism>
<evidence type="ECO:0000313" key="9">
    <source>
        <dbReference type="Proteomes" id="UP000654345"/>
    </source>
</evidence>
<accession>A0ABQ3V0M7</accession>
<feature type="domain" description="Cas12f1-like TNB" evidence="7">
    <location>
        <begin position="141"/>
        <end position="204"/>
    </location>
</feature>
<dbReference type="NCBIfam" id="NF040570">
    <property type="entry name" value="guided_TnpB"/>
    <property type="match status" value="1"/>
</dbReference>
<evidence type="ECO:0000259" key="6">
    <source>
        <dbReference type="Pfam" id="PF01385"/>
    </source>
</evidence>
<dbReference type="Pfam" id="PF07282">
    <property type="entry name" value="Cas12f1-like_TNB"/>
    <property type="match status" value="1"/>
</dbReference>
<proteinExistence type="inferred from homology"/>
<comment type="caution">
    <text evidence="8">The sequence shown here is derived from an EMBL/GenBank/DDBJ whole genome shotgun (WGS) entry which is preliminary data.</text>
</comment>
<evidence type="ECO:0008006" key="10">
    <source>
        <dbReference type="Google" id="ProtNLM"/>
    </source>
</evidence>
<dbReference type="InterPro" id="IPR001959">
    <property type="entry name" value="Transposase"/>
</dbReference>
<evidence type="ECO:0000313" key="8">
    <source>
        <dbReference type="EMBL" id="GHO58691.1"/>
    </source>
</evidence>
<evidence type="ECO:0000259" key="7">
    <source>
        <dbReference type="Pfam" id="PF07282"/>
    </source>
</evidence>
<keyword evidence="3" id="KW-0238">DNA-binding</keyword>
<reference evidence="8 9" key="1">
    <citation type="journal article" date="2021" name="Int. J. Syst. Evol. Microbiol.">
        <title>Reticulibacter mediterranei gen. nov., sp. nov., within the new family Reticulibacteraceae fam. nov., and Ktedonospora formicarum gen. nov., sp. nov., Ktedonobacter robiniae sp. nov., Dictyobacter formicarum sp. nov. and Dictyobacter arantiisoli sp. nov., belonging to the class Ktedonobacteria.</title>
        <authorList>
            <person name="Yabe S."/>
            <person name="Zheng Y."/>
            <person name="Wang C.M."/>
            <person name="Sakai Y."/>
            <person name="Abe K."/>
            <person name="Yokota A."/>
            <person name="Donadio S."/>
            <person name="Cavaletti L."/>
            <person name="Monciardini P."/>
        </authorList>
    </citation>
    <scope>NUCLEOTIDE SEQUENCE [LARGE SCALE GENOMIC DNA]</scope>
    <source>
        <strain evidence="8 9">SOSP1-30</strain>
    </source>
</reference>
<keyword evidence="9" id="KW-1185">Reference proteome</keyword>
<gene>
    <name evidence="8" type="ORF">KSB_71660</name>
</gene>
<dbReference type="Proteomes" id="UP000654345">
    <property type="component" value="Unassembled WGS sequence"/>
</dbReference>
<dbReference type="InterPro" id="IPR010095">
    <property type="entry name" value="Cas12f1-like_TNB"/>
</dbReference>
<dbReference type="EMBL" id="BNJG01000003">
    <property type="protein sequence ID" value="GHO58691.1"/>
    <property type="molecule type" value="Genomic_DNA"/>
</dbReference>
<dbReference type="Pfam" id="PF01385">
    <property type="entry name" value="OrfB_IS605"/>
    <property type="match status" value="1"/>
</dbReference>
<keyword evidence="4" id="KW-0233">DNA recombination</keyword>